<comment type="caution">
    <text evidence="2">The sequence shown here is derived from an EMBL/GenBank/DDBJ whole genome shotgun (WGS) entry which is preliminary data.</text>
</comment>
<reference evidence="2 3" key="1">
    <citation type="submission" date="2016-07" db="EMBL/GenBank/DDBJ databases">
        <title>Pervasive Adenine N6-methylation of Active Genes in Fungi.</title>
        <authorList>
            <consortium name="DOE Joint Genome Institute"/>
            <person name="Mondo S.J."/>
            <person name="Dannebaum R.O."/>
            <person name="Kuo R.C."/>
            <person name="Labutti K."/>
            <person name="Haridas S."/>
            <person name="Kuo A."/>
            <person name="Salamov A."/>
            <person name="Ahrendt S.R."/>
            <person name="Lipzen A."/>
            <person name="Sullivan W."/>
            <person name="Andreopoulos W.B."/>
            <person name="Clum A."/>
            <person name="Lindquist E."/>
            <person name="Daum C."/>
            <person name="Ramamoorthy G.K."/>
            <person name="Gryganskyi A."/>
            <person name="Culley D."/>
            <person name="Magnuson J.K."/>
            <person name="James T.Y."/>
            <person name="O'Malley M.A."/>
            <person name="Stajich J.E."/>
            <person name="Spatafora J.W."/>
            <person name="Visel A."/>
            <person name="Grigoriev I.V."/>
        </authorList>
    </citation>
    <scope>NUCLEOTIDE SEQUENCE [LARGE SCALE GENOMIC DNA]</scope>
    <source>
        <strain evidence="2 3">NRRL 2496</strain>
    </source>
</reference>
<name>A0A1X2H6U3_SYNRA</name>
<feature type="region of interest" description="Disordered" evidence="1">
    <location>
        <begin position="217"/>
        <end position="262"/>
    </location>
</feature>
<protein>
    <submittedName>
        <fullName evidence="2">Uncharacterized protein</fullName>
    </submittedName>
</protein>
<evidence type="ECO:0000313" key="2">
    <source>
        <dbReference type="EMBL" id="ORY94183.1"/>
    </source>
</evidence>
<feature type="region of interest" description="Disordered" evidence="1">
    <location>
        <begin position="168"/>
        <end position="201"/>
    </location>
</feature>
<dbReference type="Proteomes" id="UP000242180">
    <property type="component" value="Unassembled WGS sequence"/>
</dbReference>
<accession>A0A1X2H6U3</accession>
<dbReference type="AlphaFoldDB" id="A0A1X2H6U3"/>
<organism evidence="2 3">
    <name type="scientific">Syncephalastrum racemosum</name>
    <name type="common">Filamentous fungus</name>
    <dbReference type="NCBI Taxonomy" id="13706"/>
    <lineage>
        <taxon>Eukaryota</taxon>
        <taxon>Fungi</taxon>
        <taxon>Fungi incertae sedis</taxon>
        <taxon>Mucoromycota</taxon>
        <taxon>Mucoromycotina</taxon>
        <taxon>Mucoromycetes</taxon>
        <taxon>Mucorales</taxon>
        <taxon>Syncephalastraceae</taxon>
        <taxon>Syncephalastrum</taxon>
    </lineage>
</organism>
<sequence>MDVDFLSSDIHFPSDSNEPKLSSAALHRPCCPDPVDWALHDYHHTVLEKEHVPLHALTDLRRLVPLQEKRSNETLVGTPPPSLKEHKAFQFKAEDVIFVVACNSHLTKSPSSTLGSEKNDLRAALRGALDRVNADLEAKDRLRPVQQDPSAWSWKEDVLQTQLLRGTCMLPQPSTHGPEERVENNSEEDETSTAVPSVVDACPSRTKTSILHKVKQLLAKPFHKPSSAPHDDDNNNKRAAAPHAHPSNGAGFRRILLKRRQT</sequence>
<proteinExistence type="predicted"/>
<gene>
    <name evidence="2" type="ORF">BCR43DRAFT_517190</name>
</gene>
<evidence type="ECO:0000313" key="3">
    <source>
        <dbReference type="Proteomes" id="UP000242180"/>
    </source>
</evidence>
<dbReference type="OrthoDB" id="2288617at2759"/>
<dbReference type="InParanoid" id="A0A1X2H6U3"/>
<keyword evidence="3" id="KW-1185">Reference proteome</keyword>
<evidence type="ECO:0000256" key="1">
    <source>
        <dbReference type="SAM" id="MobiDB-lite"/>
    </source>
</evidence>
<dbReference type="EMBL" id="MCGN01000008">
    <property type="protein sequence ID" value="ORY94183.1"/>
    <property type="molecule type" value="Genomic_DNA"/>
</dbReference>
<dbReference type="OMA" id="VVENDMQ"/>